<proteinExistence type="predicted"/>
<dbReference type="PROSITE" id="PS50994">
    <property type="entry name" value="INTEGRASE"/>
    <property type="match status" value="1"/>
</dbReference>
<accession>U6KCH1</accession>
<dbReference type="InterPro" id="IPR012337">
    <property type="entry name" value="RNaseH-like_sf"/>
</dbReference>
<organism evidence="3 4">
    <name type="scientific">Eimeria mitis</name>
    <dbReference type="NCBI Taxonomy" id="44415"/>
    <lineage>
        <taxon>Eukaryota</taxon>
        <taxon>Sar</taxon>
        <taxon>Alveolata</taxon>
        <taxon>Apicomplexa</taxon>
        <taxon>Conoidasida</taxon>
        <taxon>Coccidia</taxon>
        <taxon>Eucoccidiorida</taxon>
        <taxon>Eimeriorina</taxon>
        <taxon>Eimeriidae</taxon>
        <taxon>Eimeria</taxon>
    </lineage>
</organism>
<name>U6KCH1_9EIME</name>
<dbReference type="PANTHER" id="PTHR37984">
    <property type="entry name" value="PROTEIN CBG26694"/>
    <property type="match status" value="1"/>
</dbReference>
<evidence type="ECO:0000313" key="4">
    <source>
        <dbReference type="Proteomes" id="UP000030744"/>
    </source>
</evidence>
<dbReference type="RefSeq" id="XP_037877943.1">
    <property type="nucleotide sequence ID" value="XM_038022089.1"/>
</dbReference>
<dbReference type="AlphaFoldDB" id="U6KCH1"/>
<reference evidence="3" key="1">
    <citation type="submission" date="2013-10" db="EMBL/GenBank/DDBJ databases">
        <title>Genomic analysis of the causative agents of coccidiosis in chickens.</title>
        <authorList>
            <person name="Reid A.J."/>
            <person name="Blake D."/>
            <person name="Billington K."/>
            <person name="Browne H."/>
            <person name="Dunn M."/>
            <person name="Hung S."/>
            <person name="Kawahara F."/>
            <person name="Miranda-Saavedra D."/>
            <person name="Mourier T."/>
            <person name="Nagra H."/>
            <person name="Otto T.D."/>
            <person name="Rawlings N."/>
            <person name="Sanchez A."/>
            <person name="Sanders M."/>
            <person name="Subramaniam C."/>
            <person name="Tay Y."/>
            <person name="Dear P."/>
            <person name="Doerig C."/>
            <person name="Gruber A."/>
            <person name="Parkinson J."/>
            <person name="Shirley M."/>
            <person name="Wan K.L."/>
            <person name="Berriman M."/>
            <person name="Tomley F."/>
            <person name="Pain A."/>
        </authorList>
    </citation>
    <scope>NUCLEOTIDE SEQUENCE [LARGE SCALE GENOMIC DNA]</scope>
    <source>
        <strain evidence="3">Houghton</strain>
    </source>
</reference>
<dbReference type="Gene3D" id="3.30.420.10">
    <property type="entry name" value="Ribonuclease H-like superfamily/Ribonuclease H"/>
    <property type="match status" value="1"/>
</dbReference>
<dbReference type="Proteomes" id="UP000030744">
    <property type="component" value="Unassembled WGS sequence"/>
</dbReference>
<dbReference type="InterPro" id="IPR001584">
    <property type="entry name" value="Integrase_cat-core"/>
</dbReference>
<feature type="region of interest" description="Disordered" evidence="1">
    <location>
        <begin position="1"/>
        <end position="24"/>
    </location>
</feature>
<dbReference type="GeneID" id="60403903"/>
<evidence type="ECO:0000256" key="1">
    <source>
        <dbReference type="SAM" id="MobiDB-lite"/>
    </source>
</evidence>
<dbReference type="GO" id="GO:0003676">
    <property type="term" value="F:nucleic acid binding"/>
    <property type="evidence" value="ECO:0007669"/>
    <property type="project" value="InterPro"/>
</dbReference>
<dbReference type="InterPro" id="IPR050951">
    <property type="entry name" value="Retrovirus_Pol_polyprotein"/>
</dbReference>
<dbReference type="InterPro" id="IPR036397">
    <property type="entry name" value="RNaseH_sf"/>
</dbReference>
<dbReference type="GO" id="GO:0015074">
    <property type="term" value="P:DNA integration"/>
    <property type="evidence" value="ECO:0007669"/>
    <property type="project" value="InterPro"/>
</dbReference>
<dbReference type="PANTHER" id="PTHR37984:SF5">
    <property type="entry name" value="PROTEIN NYNRIN-LIKE"/>
    <property type="match status" value="1"/>
</dbReference>
<feature type="domain" description="Integrase catalytic" evidence="2">
    <location>
        <begin position="1"/>
        <end position="75"/>
    </location>
</feature>
<dbReference type="OrthoDB" id="1723377at2759"/>
<dbReference type="EMBL" id="HG731920">
    <property type="protein sequence ID" value="CDJ35654.1"/>
    <property type="molecule type" value="Genomic_DNA"/>
</dbReference>
<sequence length="231" mass="26447">MQRLSIDHNTTTANHPETDGQTERTNRTLVQYLRLYTQQNSSNWLDFIACAEWVYSTTVHWSTRCSPASLVYTETPFADPPLQLAVGSQTQSTAASEFCTQLAAAKKCMRKAQERHARNYHKRRSAISFNPSDLVLVDSHAPLSAQEGEQSKKFATRWAGPFAVRSRVNTLAYILDSSTWRCQSTINVGFLKQFRESPRFPRTLARKPQQRLRELPRLEDTEILEARINAR</sequence>
<reference evidence="3" key="2">
    <citation type="submission" date="2013-10" db="EMBL/GenBank/DDBJ databases">
        <authorList>
            <person name="Aslett M."/>
        </authorList>
    </citation>
    <scope>NUCLEOTIDE SEQUENCE [LARGE SCALE GENOMIC DNA]</scope>
    <source>
        <strain evidence="3">Houghton</strain>
    </source>
</reference>
<evidence type="ECO:0000313" key="3">
    <source>
        <dbReference type="EMBL" id="CDJ35654.1"/>
    </source>
</evidence>
<evidence type="ECO:0000259" key="2">
    <source>
        <dbReference type="PROSITE" id="PS50994"/>
    </source>
</evidence>
<dbReference type="VEuPathDB" id="ToxoDB:EMH_0028270"/>
<protein>
    <recommendedName>
        <fullName evidence="2">Integrase catalytic domain-containing protein</fullName>
    </recommendedName>
</protein>
<gene>
    <name evidence="3" type="ORF">EMH_0028270</name>
</gene>
<dbReference type="SUPFAM" id="SSF53098">
    <property type="entry name" value="Ribonuclease H-like"/>
    <property type="match status" value="1"/>
</dbReference>
<keyword evidence="4" id="KW-1185">Reference proteome</keyword>